<dbReference type="AlphaFoldDB" id="A0A317V0D2"/>
<evidence type="ECO:0000256" key="4">
    <source>
        <dbReference type="ARBA" id="ARBA00022669"/>
    </source>
</evidence>
<dbReference type="OrthoDB" id="73875at2759"/>
<dbReference type="InterPro" id="IPR001223">
    <property type="entry name" value="Glyco_hydro18_cat"/>
</dbReference>
<dbReference type="Gene3D" id="3.20.20.80">
    <property type="entry name" value="Glycosidases"/>
    <property type="match status" value="1"/>
</dbReference>
<evidence type="ECO:0000256" key="9">
    <source>
        <dbReference type="ARBA" id="ARBA00023295"/>
    </source>
</evidence>
<dbReference type="InterPro" id="IPR018392">
    <property type="entry name" value="LysM"/>
</dbReference>
<dbReference type="Gene3D" id="3.30.60.10">
    <property type="entry name" value="Endochitinase-like"/>
    <property type="match status" value="1"/>
</dbReference>
<dbReference type="GO" id="GO:0008061">
    <property type="term" value="F:chitin binding"/>
    <property type="evidence" value="ECO:0007669"/>
    <property type="project" value="UniProtKB-KW"/>
</dbReference>
<keyword evidence="16" id="KW-1185">Reference proteome</keyword>
<evidence type="ECO:0000256" key="8">
    <source>
        <dbReference type="ARBA" id="ARBA00023277"/>
    </source>
</evidence>
<dbReference type="InterPro" id="IPR036779">
    <property type="entry name" value="LysM_dom_sf"/>
</dbReference>
<keyword evidence="4" id="KW-0147">Chitin-binding</keyword>
<keyword evidence="5 11" id="KW-0378">Hydrolase</keyword>
<keyword evidence="6" id="KW-0146">Chitin degradation</keyword>
<evidence type="ECO:0000259" key="13">
    <source>
        <dbReference type="PROSITE" id="PS51782"/>
    </source>
</evidence>
<dbReference type="GO" id="GO:0006032">
    <property type="term" value="P:chitin catabolic process"/>
    <property type="evidence" value="ECO:0007669"/>
    <property type="project" value="UniProtKB-KW"/>
</dbReference>
<dbReference type="SUPFAM" id="SSF54106">
    <property type="entry name" value="LysM domain"/>
    <property type="match status" value="2"/>
</dbReference>
<evidence type="ECO:0000256" key="1">
    <source>
        <dbReference type="ARBA" id="ARBA00000822"/>
    </source>
</evidence>
<dbReference type="CDD" id="cd00118">
    <property type="entry name" value="LysM"/>
    <property type="match status" value="2"/>
</dbReference>
<proteinExistence type="inferred from homology"/>
<comment type="catalytic activity">
    <reaction evidence="1">
        <text>Random endo-hydrolysis of N-acetyl-beta-D-glucosaminide (1-&gt;4)-beta-linkages in chitin and chitodextrins.</text>
        <dbReference type="EC" id="3.2.1.14"/>
    </reaction>
</comment>
<dbReference type="Pfam" id="PF00704">
    <property type="entry name" value="Glyco_hydro_18"/>
    <property type="match status" value="1"/>
</dbReference>
<dbReference type="EMBL" id="MSFK01000057">
    <property type="protein sequence ID" value="PWY65640.1"/>
    <property type="molecule type" value="Genomic_DNA"/>
</dbReference>
<evidence type="ECO:0000256" key="11">
    <source>
        <dbReference type="RuleBase" id="RU000489"/>
    </source>
</evidence>
<keyword evidence="10" id="KW-0624">Polysaccharide degradation</keyword>
<evidence type="ECO:0000313" key="16">
    <source>
        <dbReference type="Proteomes" id="UP000246702"/>
    </source>
</evidence>
<accession>A0A317V0D2</accession>
<dbReference type="InterPro" id="IPR029070">
    <property type="entry name" value="Chitinase_insertion_sf"/>
</dbReference>
<feature type="domain" description="LysM" evidence="13">
    <location>
        <begin position="87"/>
        <end position="135"/>
    </location>
</feature>
<protein>
    <recommendedName>
        <fullName evidence="3">chitinase</fullName>
        <ecNumber evidence="3">3.2.1.14</ecNumber>
    </recommendedName>
</protein>
<evidence type="ECO:0000313" key="15">
    <source>
        <dbReference type="EMBL" id="PWY65640.1"/>
    </source>
</evidence>
<gene>
    <name evidence="15" type="ORF">BO94DRAFT_614277</name>
</gene>
<evidence type="ECO:0000256" key="5">
    <source>
        <dbReference type="ARBA" id="ARBA00022801"/>
    </source>
</evidence>
<dbReference type="GO" id="GO:0000272">
    <property type="term" value="P:polysaccharide catabolic process"/>
    <property type="evidence" value="ECO:0007669"/>
    <property type="project" value="UniProtKB-KW"/>
</dbReference>
<dbReference type="Proteomes" id="UP000246702">
    <property type="component" value="Unassembled WGS sequence"/>
</dbReference>
<dbReference type="SMART" id="SM00636">
    <property type="entry name" value="Glyco_18"/>
    <property type="match status" value="1"/>
</dbReference>
<evidence type="ECO:0000256" key="6">
    <source>
        <dbReference type="ARBA" id="ARBA00023024"/>
    </source>
</evidence>
<dbReference type="InterPro" id="IPR017853">
    <property type="entry name" value="GH"/>
</dbReference>
<evidence type="ECO:0000256" key="2">
    <source>
        <dbReference type="ARBA" id="ARBA00008682"/>
    </source>
</evidence>
<feature type="domain" description="GH18" evidence="14">
    <location>
        <begin position="232"/>
        <end position="597"/>
    </location>
</feature>
<evidence type="ECO:0000259" key="14">
    <source>
        <dbReference type="PROSITE" id="PS51910"/>
    </source>
</evidence>
<keyword evidence="8" id="KW-0119">Carbohydrate metabolism</keyword>
<dbReference type="InterPro" id="IPR036861">
    <property type="entry name" value="Endochitinase-like_sf"/>
</dbReference>
<sequence length="857" mass="94100">MSFLSILVIVSSLVCGTVASTCSYTQAVAGDGCWSLAERCGITEAELEAYNPTSNFCNSIQVGQYVCCSAGSLPDFSPKPYANGTCYTYTVESGDSCAAIATAHQMNVTSISVFNKQTWGWAGCLHLLVDQRICLSEGNPPFPSPLENAVCGPQVPNTTQPAGMAPSNWTNLNPCPLNACCDIWGQCGITPDFCTDDPASTGAPGTAKNGTNGCISNCGTNITNNAVKPSSIKRIGYFESWNLDRPCLNMDISKFQGNDYYTHVHWGFANITTDFQVDVSGDQDQFNGLLNLTGIKRILSFGGWGFSTDAYTYEILRTGVMDGNRQILAKNVVDFIVDNGLDGVDFDWEYPGAQDIPGIPPDSTESPERYLEFLRLVRTELPTNKTLSIAAPASYWYLKNFPIANMSTVVDYIVYMTYDLHGQWDYGSKWADSGCPTGGCLRSQVNQTETAYALSMITKAGVPAKKVVPGLALYGRSFKMANSTCSGPQCHFTGPDSGAEPGPCTETAGYISNYEIYQIIGEAENPDVYGPSNITQYYDQGDILIYDTDNWVSWLSPASYASRRSWTDRLNFAGTSDWAVDLNQTYLNNGTGDAVSIDLGDNYSFCDYTKNYTSLDDLYAASGSLHTECIAFYSLQVLIDMLDVAYANYTNVNNGYDDLFGYYVTYMKDLVPEVLVYDFIQEMSYEATTLTISNQTGYETALTNAGIDEDWVEYGAYTYSLEDAQPHASRDFKYKFKDFPVKNASMVVPNPKDIVTQGIGSIPDLRIAMQATLLDIALGQWFNGSVADAAEAYSTPVFILMQAIDDMANAKKLGEEEKKEEEEEERRKKDFILLIVSVVLMVCIPFPLSSPSQHPTY</sequence>
<dbReference type="InterPro" id="IPR011583">
    <property type="entry name" value="Chitinase_II/V-like_cat"/>
</dbReference>
<name>A0A317V0D2_9EURO</name>
<dbReference type="InterPro" id="IPR053214">
    <property type="entry name" value="LysM12-like"/>
</dbReference>
<organism evidence="15 16">
    <name type="scientific">Aspergillus sclerotioniger CBS 115572</name>
    <dbReference type="NCBI Taxonomy" id="1450535"/>
    <lineage>
        <taxon>Eukaryota</taxon>
        <taxon>Fungi</taxon>
        <taxon>Dikarya</taxon>
        <taxon>Ascomycota</taxon>
        <taxon>Pezizomycotina</taxon>
        <taxon>Eurotiomycetes</taxon>
        <taxon>Eurotiomycetidae</taxon>
        <taxon>Eurotiales</taxon>
        <taxon>Aspergillaceae</taxon>
        <taxon>Aspergillus</taxon>
        <taxon>Aspergillus subgen. Circumdati</taxon>
    </lineage>
</organism>
<dbReference type="Gene3D" id="3.10.50.10">
    <property type="match status" value="1"/>
</dbReference>
<keyword evidence="12" id="KW-0732">Signal</keyword>
<dbReference type="CDD" id="cd02878">
    <property type="entry name" value="GH18_zymocin_alpha"/>
    <property type="match status" value="1"/>
</dbReference>
<dbReference type="GO" id="GO:0008843">
    <property type="term" value="F:endochitinase activity"/>
    <property type="evidence" value="ECO:0007669"/>
    <property type="project" value="UniProtKB-EC"/>
</dbReference>
<feature type="chain" id="PRO_5016292455" description="chitinase" evidence="12">
    <location>
        <begin position="20"/>
        <end position="857"/>
    </location>
</feature>
<dbReference type="RefSeq" id="XP_025461476.1">
    <property type="nucleotide sequence ID" value="XM_025616730.1"/>
</dbReference>
<evidence type="ECO:0000256" key="10">
    <source>
        <dbReference type="ARBA" id="ARBA00023326"/>
    </source>
</evidence>
<evidence type="ECO:0000256" key="3">
    <source>
        <dbReference type="ARBA" id="ARBA00012729"/>
    </source>
</evidence>
<dbReference type="SMART" id="SM00257">
    <property type="entry name" value="LysM"/>
    <property type="match status" value="2"/>
</dbReference>
<dbReference type="Gene3D" id="3.10.350.10">
    <property type="entry name" value="LysM domain"/>
    <property type="match status" value="2"/>
</dbReference>
<dbReference type="PANTHER" id="PTHR47700:SF2">
    <property type="entry name" value="CHITINASE"/>
    <property type="match status" value="1"/>
</dbReference>
<reference evidence="15 16" key="1">
    <citation type="submission" date="2016-12" db="EMBL/GenBank/DDBJ databases">
        <title>The genomes of Aspergillus section Nigri reveals drivers in fungal speciation.</title>
        <authorList>
            <consortium name="DOE Joint Genome Institute"/>
            <person name="Vesth T.C."/>
            <person name="Nybo J."/>
            <person name="Theobald S."/>
            <person name="Brandl J."/>
            <person name="Frisvad J.C."/>
            <person name="Nielsen K.F."/>
            <person name="Lyhne E.K."/>
            <person name="Kogle M.E."/>
            <person name="Kuo A."/>
            <person name="Riley R."/>
            <person name="Clum A."/>
            <person name="Nolan M."/>
            <person name="Lipzen A."/>
            <person name="Salamov A."/>
            <person name="Henrissat B."/>
            <person name="Wiebenga A."/>
            <person name="De Vries R.P."/>
            <person name="Grigoriev I.V."/>
            <person name="Mortensen U.H."/>
            <person name="Andersen M.R."/>
            <person name="Baker S.E."/>
        </authorList>
    </citation>
    <scope>NUCLEOTIDE SEQUENCE [LARGE SCALE GENOMIC DNA]</scope>
    <source>
        <strain evidence="15 16">CBS 115572</strain>
    </source>
</reference>
<dbReference type="SUPFAM" id="SSF51445">
    <property type="entry name" value="(Trans)glycosidases"/>
    <property type="match status" value="1"/>
</dbReference>
<evidence type="ECO:0000256" key="7">
    <source>
        <dbReference type="ARBA" id="ARBA00023026"/>
    </source>
</evidence>
<comment type="caution">
    <text evidence="15">The sequence shown here is derived from an EMBL/GenBank/DDBJ whole genome shotgun (WGS) entry which is preliminary data.</text>
</comment>
<feature type="domain" description="LysM" evidence="13">
    <location>
        <begin position="23"/>
        <end position="68"/>
    </location>
</feature>
<feature type="signal peptide" evidence="12">
    <location>
        <begin position="1"/>
        <end position="19"/>
    </location>
</feature>
<dbReference type="PANTHER" id="PTHR47700">
    <property type="entry name" value="V CHITINASE, PUTATIVE (AFU_ORTHOLOGUE AFUA_6G13720)-RELATED"/>
    <property type="match status" value="1"/>
</dbReference>
<dbReference type="PROSITE" id="PS51910">
    <property type="entry name" value="GH18_2"/>
    <property type="match status" value="1"/>
</dbReference>
<keyword evidence="9 11" id="KW-0326">Glycosidase</keyword>
<keyword evidence="7" id="KW-0843">Virulence</keyword>
<dbReference type="SUPFAM" id="SSF54556">
    <property type="entry name" value="Chitinase insertion domain"/>
    <property type="match status" value="1"/>
</dbReference>
<evidence type="ECO:0000256" key="12">
    <source>
        <dbReference type="SAM" id="SignalP"/>
    </source>
</evidence>
<dbReference type="PROSITE" id="PS51782">
    <property type="entry name" value="LYSM"/>
    <property type="match status" value="2"/>
</dbReference>
<dbReference type="SUPFAM" id="SSF57016">
    <property type="entry name" value="Plant lectins/antimicrobial peptides"/>
    <property type="match status" value="1"/>
</dbReference>
<dbReference type="EC" id="3.2.1.14" evidence="3"/>
<comment type="similarity">
    <text evidence="2">Belongs to the glycosyl hydrolase 18 family. Chitinase class V subfamily.</text>
</comment>
<dbReference type="STRING" id="1450535.A0A317V0D2"/>
<dbReference type="PROSITE" id="PS01095">
    <property type="entry name" value="GH18_1"/>
    <property type="match status" value="1"/>
</dbReference>
<dbReference type="Pfam" id="PF01476">
    <property type="entry name" value="LysM"/>
    <property type="match status" value="2"/>
</dbReference>
<dbReference type="CDD" id="cd00035">
    <property type="entry name" value="ChtBD1"/>
    <property type="match status" value="1"/>
</dbReference>
<dbReference type="InterPro" id="IPR001579">
    <property type="entry name" value="Glyco_hydro_18_chit_AS"/>
</dbReference>
<dbReference type="GeneID" id="37118873"/>